<dbReference type="AlphaFoldDB" id="A0A8S3E149"/>
<feature type="compositionally biased region" description="Polar residues" evidence="1">
    <location>
        <begin position="79"/>
        <end position="95"/>
    </location>
</feature>
<feature type="region of interest" description="Disordered" evidence="1">
    <location>
        <begin position="79"/>
        <end position="104"/>
    </location>
</feature>
<name>A0A8S3E149_9BILA</name>
<accession>A0A8S3E149</accession>
<protein>
    <submittedName>
        <fullName evidence="2">Uncharacterized protein</fullName>
    </submittedName>
</protein>
<evidence type="ECO:0000313" key="2">
    <source>
        <dbReference type="EMBL" id="CAF5049201.1"/>
    </source>
</evidence>
<organism evidence="2 4">
    <name type="scientific">Rotaria magnacalcarata</name>
    <dbReference type="NCBI Taxonomy" id="392030"/>
    <lineage>
        <taxon>Eukaryota</taxon>
        <taxon>Metazoa</taxon>
        <taxon>Spiralia</taxon>
        <taxon>Gnathifera</taxon>
        <taxon>Rotifera</taxon>
        <taxon>Eurotatoria</taxon>
        <taxon>Bdelloidea</taxon>
        <taxon>Philodinida</taxon>
        <taxon>Philodinidae</taxon>
        <taxon>Rotaria</taxon>
    </lineage>
</organism>
<sequence length="140" mass="15960">MSSFNPQEERQLAREFVLHYLKDDGVFVTRLLSVNSSDLVVTEIINQLWTRFKTVNRLYTAPLQSQSASSTDNNINTSTLGTNLNYQNGNTSINNYRPRLSRIPPPPLPSFLHRTLQQQLIHEKPENIQDTSTSAKDTDV</sequence>
<dbReference type="Proteomes" id="UP000681720">
    <property type="component" value="Unassembled WGS sequence"/>
</dbReference>
<evidence type="ECO:0000313" key="4">
    <source>
        <dbReference type="Proteomes" id="UP000681967"/>
    </source>
</evidence>
<dbReference type="EMBL" id="CAJOBJ010289411">
    <property type="protein sequence ID" value="CAF5152527.1"/>
    <property type="molecule type" value="Genomic_DNA"/>
</dbReference>
<proteinExistence type="predicted"/>
<evidence type="ECO:0000313" key="3">
    <source>
        <dbReference type="EMBL" id="CAF5152527.1"/>
    </source>
</evidence>
<reference evidence="2" key="1">
    <citation type="submission" date="2021-02" db="EMBL/GenBank/DDBJ databases">
        <authorList>
            <person name="Nowell W R."/>
        </authorList>
    </citation>
    <scope>NUCLEOTIDE SEQUENCE</scope>
</reference>
<evidence type="ECO:0000256" key="1">
    <source>
        <dbReference type="SAM" id="MobiDB-lite"/>
    </source>
</evidence>
<dbReference type="Proteomes" id="UP000681967">
    <property type="component" value="Unassembled WGS sequence"/>
</dbReference>
<gene>
    <name evidence="2" type="ORF">BYL167_LOCUS57857</name>
    <name evidence="3" type="ORF">GIL414_LOCUS65162</name>
</gene>
<dbReference type="EMBL" id="CAJOBH010225672">
    <property type="protein sequence ID" value="CAF5049201.1"/>
    <property type="molecule type" value="Genomic_DNA"/>
</dbReference>
<comment type="caution">
    <text evidence="2">The sequence shown here is derived from an EMBL/GenBank/DDBJ whole genome shotgun (WGS) entry which is preliminary data.</text>
</comment>